<keyword evidence="9" id="KW-0406">Ion transport</keyword>
<dbReference type="InterPro" id="IPR005821">
    <property type="entry name" value="Ion_trans_dom"/>
</dbReference>
<dbReference type="PRINTS" id="PR00169">
    <property type="entry name" value="KCHANNEL"/>
</dbReference>
<dbReference type="InterPro" id="IPR011333">
    <property type="entry name" value="SKP1/BTB/POZ_sf"/>
</dbReference>
<dbReference type="GO" id="GO:0008076">
    <property type="term" value="C:voltage-gated potassium channel complex"/>
    <property type="evidence" value="ECO:0007669"/>
    <property type="project" value="InterPro"/>
</dbReference>
<evidence type="ECO:0000256" key="2">
    <source>
        <dbReference type="ARBA" id="ARBA00022448"/>
    </source>
</evidence>
<dbReference type="PANTHER" id="PTHR11537:SF235">
    <property type="entry name" value="POTASSIUM VOLTAGE-GATED CHANNEL SUBFAMILY C MEMBER 1-LIKE"/>
    <property type="match status" value="1"/>
</dbReference>
<dbReference type="InterPro" id="IPR003974">
    <property type="entry name" value="K_chnl_volt-dep_Kv3"/>
</dbReference>
<feature type="transmembrane region" description="Helical" evidence="12">
    <location>
        <begin position="324"/>
        <end position="347"/>
    </location>
</feature>
<dbReference type="Gene3D" id="3.30.710.10">
    <property type="entry name" value="Potassium Channel Kv1.1, Chain A"/>
    <property type="match status" value="1"/>
</dbReference>
<dbReference type="GO" id="GO:0042734">
    <property type="term" value="C:presynaptic membrane"/>
    <property type="evidence" value="ECO:0007669"/>
    <property type="project" value="TreeGrafter"/>
</dbReference>
<dbReference type="GO" id="GO:0001508">
    <property type="term" value="P:action potential"/>
    <property type="evidence" value="ECO:0007669"/>
    <property type="project" value="TreeGrafter"/>
</dbReference>
<dbReference type="Gene3D" id="1.20.120.350">
    <property type="entry name" value="Voltage-gated potassium channels. Chain C"/>
    <property type="match status" value="1"/>
</dbReference>
<dbReference type="GO" id="GO:0043679">
    <property type="term" value="C:axon terminus"/>
    <property type="evidence" value="ECO:0007669"/>
    <property type="project" value="TreeGrafter"/>
</dbReference>
<keyword evidence="7" id="KW-0630">Potassium</keyword>
<evidence type="ECO:0000256" key="4">
    <source>
        <dbReference type="ARBA" id="ARBA00022692"/>
    </source>
</evidence>
<dbReference type="GO" id="GO:0032590">
    <property type="term" value="C:dendrite membrane"/>
    <property type="evidence" value="ECO:0007669"/>
    <property type="project" value="TreeGrafter"/>
</dbReference>
<dbReference type="SUPFAM" id="SSF81324">
    <property type="entry name" value="Voltage-gated potassium channels"/>
    <property type="match status" value="1"/>
</dbReference>
<proteinExistence type="predicted"/>
<keyword evidence="2" id="KW-0813">Transport</keyword>
<keyword evidence="8 12" id="KW-1133">Transmembrane helix</keyword>
<evidence type="ECO:0000256" key="12">
    <source>
        <dbReference type="SAM" id="Phobius"/>
    </source>
</evidence>
<feature type="domain" description="BTB" evidence="13">
    <location>
        <begin position="6"/>
        <end position="109"/>
    </location>
</feature>
<dbReference type="Pfam" id="PF02214">
    <property type="entry name" value="BTB_2"/>
    <property type="match status" value="1"/>
</dbReference>
<feature type="transmembrane region" description="Helical" evidence="12">
    <location>
        <begin position="158"/>
        <end position="176"/>
    </location>
</feature>
<accession>A0AA35LDR7</accession>
<gene>
    <name evidence="14" type="ORF">PODLI_1B028871</name>
</gene>
<dbReference type="InterPro" id="IPR027359">
    <property type="entry name" value="Volt_channel_dom_sf"/>
</dbReference>
<evidence type="ECO:0000256" key="11">
    <source>
        <dbReference type="ARBA" id="ARBA00023303"/>
    </source>
</evidence>
<evidence type="ECO:0000313" key="15">
    <source>
        <dbReference type="Proteomes" id="UP001178461"/>
    </source>
</evidence>
<dbReference type="EMBL" id="OX395140">
    <property type="protein sequence ID" value="CAI5793932.1"/>
    <property type="molecule type" value="Genomic_DNA"/>
</dbReference>
<evidence type="ECO:0000256" key="10">
    <source>
        <dbReference type="ARBA" id="ARBA00023136"/>
    </source>
</evidence>
<organism evidence="14 15">
    <name type="scientific">Podarcis lilfordi</name>
    <name type="common">Lilford's wall lizard</name>
    <dbReference type="NCBI Taxonomy" id="74358"/>
    <lineage>
        <taxon>Eukaryota</taxon>
        <taxon>Metazoa</taxon>
        <taxon>Chordata</taxon>
        <taxon>Craniata</taxon>
        <taxon>Vertebrata</taxon>
        <taxon>Euteleostomi</taxon>
        <taxon>Lepidosauria</taxon>
        <taxon>Squamata</taxon>
        <taxon>Bifurcata</taxon>
        <taxon>Unidentata</taxon>
        <taxon>Episquamata</taxon>
        <taxon>Laterata</taxon>
        <taxon>Lacertibaenia</taxon>
        <taxon>Lacertidae</taxon>
        <taxon>Podarcis</taxon>
    </lineage>
</organism>
<dbReference type="InterPro" id="IPR003131">
    <property type="entry name" value="T1-type_BTB"/>
</dbReference>
<evidence type="ECO:0000313" key="14">
    <source>
        <dbReference type="EMBL" id="CAI5793932.1"/>
    </source>
</evidence>
<keyword evidence="15" id="KW-1185">Reference proteome</keyword>
<comment type="subcellular location">
    <subcellularLocation>
        <location evidence="1">Membrane</location>
        <topology evidence="1">Multi-pass membrane protein</topology>
    </subcellularLocation>
</comment>
<dbReference type="GO" id="GO:0051260">
    <property type="term" value="P:protein homooligomerization"/>
    <property type="evidence" value="ECO:0007669"/>
    <property type="project" value="InterPro"/>
</dbReference>
<feature type="transmembrane region" description="Helical" evidence="12">
    <location>
        <begin position="387"/>
        <end position="411"/>
    </location>
</feature>
<evidence type="ECO:0000256" key="7">
    <source>
        <dbReference type="ARBA" id="ARBA00022958"/>
    </source>
</evidence>
<keyword evidence="4 12" id="KW-0812">Transmembrane</keyword>
<keyword evidence="5" id="KW-0631">Potassium channel</keyword>
<reference evidence="14" key="1">
    <citation type="submission" date="2022-12" db="EMBL/GenBank/DDBJ databases">
        <authorList>
            <person name="Alioto T."/>
            <person name="Alioto T."/>
            <person name="Gomez Garrido J."/>
        </authorList>
    </citation>
    <scope>NUCLEOTIDE SEQUENCE</scope>
</reference>
<dbReference type="SUPFAM" id="SSF54695">
    <property type="entry name" value="POZ domain"/>
    <property type="match status" value="1"/>
</dbReference>
<dbReference type="InterPro" id="IPR000210">
    <property type="entry name" value="BTB/POZ_dom"/>
</dbReference>
<dbReference type="PANTHER" id="PTHR11537">
    <property type="entry name" value="VOLTAGE-GATED POTASSIUM CHANNEL"/>
    <property type="match status" value="1"/>
</dbReference>
<keyword evidence="11" id="KW-0407">Ion channel</keyword>
<sequence>MEVSTGKVILNVGGMRYETYLSTLQAFPGTKLWSLTEPQANTKHDHDPSTQEFFFDRSGRLFGQVLNYYSTKQLHCPAGVCESAFEEELDFWGLTGTQLAPCCWRGPQEEVHDTGIVDEQDNDQGLLIQEERRSGCQYARWRAKLWDLFEKPHSSKRATGLAVVSLLFTIAIIIILCEESKGFIKNITPNHTIESHHHHYYHHFFPSAYSYEVAPYLLHLELFFILCFTTEFFVRIMCCPDLKKFLKNPLNIADLLSLFPVYTELSLARPSQEPHPQESHPLVQWLGLCRIIYIIKLLKVLRLVETPLMLRVLPCMFKSILREILIFLLIFASEVLFFGTLCFYGELLSTNFKIGFRDIGEAFWWAVITLTTVGYGNLVPVSVTGQVIAACTALCGVLTIVVPVPIFLFSFKGCYDAAVIKERRKRKAMEAVTLLS</sequence>
<dbReference type="GO" id="GO:0005251">
    <property type="term" value="F:delayed rectifier potassium channel activity"/>
    <property type="evidence" value="ECO:0007669"/>
    <property type="project" value="TreeGrafter"/>
</dbReference>
<dbReference type="Pfam" id="PF00520">
    <property type="entry name" value="Ion_trans"/>
    <property type="match status" value="1"/>
</dbReference>
<dbReference type="FunFam" id="1.10.287.70:FF:000028">
    <property type="entry name" value="potassium voltage-gated channel subfamily D member 3"/>
    <property type="match status" value="1"/>
</dbReference>
<evidence type="ECO:0000259" key="13">
    <source>
        <dbReference type="SMART" id="SM00225"/>
    </source>
</evidence>
<evidence type="ECO:0000256" key="9">
    <source>
        <dbReference type="ARBA" id="ARBA00023065"/>
    </source>
</evidence>
<dbReference type="PRINTS" id="PR01498">
    <property type="entry name" value="SHAWCHANNEL"/>
</dbReference>
<evidence type="ECO:0000256" key="8">
    <source>
        <dbReference type="ARBA" id="ARBA00022989"/>
    </source>
</evidence>
<protein>
    <submittedName>
        <fullName evidence="14">Potassium voltage-gated channel subfamily C member 1-like</fullName>
    </submittedName>
</protein>
<keyword evidence="10 12" id="KW-0472">Membrane</keyword>
<dbReference type="GO" id="GO:0045211">
    <property type="term" value="C:postsynaptic membrane"/>
    <property type="evidence" value="ECO:0007669"/>
    <property type="project" value="TreeGrafter"/>
</dbReference>
<feature type="transmembrane region" description="Helical" evidence="12">
    <location>
        <begin position="362"/>
        <end position="380"/>
    </location>
</feature>
<keyword evidence="6" id="KW-0851">Voltage-gated channel</keyword>
<evidence type="ECO:0000256" key="6">
    <source>
        <dbReference type="ARBA" id="ARBA00022882"/>
    </source>
</evidence>
<dbReference type="GO" id="GO:0032809">
    <property type="term" value="C:neuronal cell body membrane"/>
    <property type="evidence" value="ECO:0007669"/>
    <property type="project" value="TreeGrafter"/>
</dbReference>
<keyword evidence="3" id="KW-0633">Potassium transport</keyword>
<evidence type="ECO:0000256" key="1">
    <source>
        <dbReference type="ARBA" id="ARBA00004141"/>
    </source>
</evidence>
<evidence type="ECO:0000256" key="3">
    <source>
        <dbReference type="ARBA" id="ARBA00022538"/>
    </source>
</evidence>
<dbReference type="Proteomes" id="UP001178461">
    <property type="component" value="Chromosome Z"/>
</dbReference>
<dbReference type="InterPro" id="IPR028325">
    <property type="entry name" value="VG_K_chnl"/>
</dbReference>
<name>A0AA35LDR7_9SAUR</name>
<dbReference type="SMART" id="SM00225">
    <property type="entry name" value="BTB"/>
    <property type="match status" value="1"/>
</dbReference>
<dbReference type="AlphaFoldDB" id="A0AA35LDR7"/>
<dbReference type="Gene3D" id="1.10.287.70">
    <property type="match status" value="1"/>
</dbReference>
<evidence type="ECO:0000256" key="5">
    <source>
        <dbReference type="ARBA" id="ARBA00022826"/>
    </source>
</evidence>